<name>A0ABQ8U1G6_9EUKA</name>
<dbReference type="EMBL" id="JAPMOS010000340">
    <property type="protein sequence ID" value="KAJ4452965.1"/>
    <property type="molecule type" value="Genomic_DNA"/>
</dbReference>
<evidence type="ECO:0000313" key="1">
    <source>
        <dbReference type="EMBL" id="KAJ4452965.1"/>
    </source>
</evidence>
<dbReference type="Proteomes" id="UP001141327">
    <property type="component" value="Unassembled WGS sequence"/>
</dbReference>
<comment type="caution">
    <text evidence="1">The sequence shown here is derived from an EMBL/GenBank/DDBJ whole genome shotgun (WGS) entry which is preliminary data.</text>
</comment>
<gene>
    <name evidence="1" type="ORF">PAPYR_12706</name>
</gene>
<organism evidence="1 2">
    <name type="scientific">Paratrimastix pyriformis</name>
    <dbReference type="NCBI Taxonomy" id="342808"/>
    <lineage>
        <taxon>Eukaryota</taxon>
        <taxon>Metamonada</taxon>
        <taxon>Preaxostyla</taxon>
        <taxon>Paratrimastigidae</taxon>
        <taxon>Paratrimastix</taxon>
    </lineage>
</organism>
<sequence length="300" mass="32677">MQQSVSEPVGVVAPVAVPVGPVEEVLSLEEVEAVANEQVRKRGREEAVADQGEKKEKVAKVGQIVLQFKGDIVFNYVELQQQLRAVLSTDEVFVSVMAPDAFLVRTSADASLLDEFCKRNDAAWLPYCEGKQDNLMVTKAHLANLPPKATVEEVSAWLLHANPGGQVWAQPARQVGTFRVSITVPGVAPVIPEFFEGTRIVALEPEVPRPIVPGNSMAFLKVPGINFVREMRDFVVGKGVHVGEVWRTDVKWSSGAWDGSFCMSVPTAELPVMARIKAEVRAKSAALVVRVGALGVRKFK</sequence>
<evidence type="ECO:0000313" key="2">
    <source>
        <dbReference type="Proteomes" id="UP001141327"/>
    </source>
</evidence>
<protein>
    <recommendedName>
        <fullName evidence="3">THUMP domain-containing protein</fullName>
    </recommendedName>
</protein>
<proteinExistence type="predicted"/>
<reference evidence="1" key="1">
    <citation type="journal article" date="2022" name="bioRxiv">
        <title>Genomics of Preaxostyla Flagellates Illuminates Evolutionary Transitions and the Path Towards Mitochondrial Loss.</title>
        <authorList>
            <person name="Novak L.V.F."/>
            <person name="Treitli S.C."/>
            <person name="Pyrih J."/>
            <person name="Halakuc P."/>
            <person name="Pipaliya S.V."/>
            <person name="Vacek V."/>
            <person name="Brzon O."/>
            <person name="Soukal P."/>
            <person name="Eme L."/>
            <person name="Dacks J.B."/>
            <person name="Karnkowska A."/>
            <person name="Elias M."/>
            <person name="Hampl V."/>
        </authorList>
    </citation>
    <scope>NUCLEOTIDE SEQUENCE</scope>
    <source>
        <strain evidence="1">RCP-MX</strain>
    </source>
</reference>
<evidence type="ECO:0008006" key="3">
    <source>
        <dbReference type="Google" id="ProtNLM"/>
    </source>
</evidence>
<accession>A0ABQ8U1G6</accession>
<keyword evidence="2" id="KW-1185">Reference proteome</keyword>